<comment type="caution">
    <text evidence="1">The sequence shown here is derived from an EMBL/GenBank/DDBJ whole genome shotgun (WGS) entry which is preliminary data.</text>
</comment>
<name>A0A9W6EWV5_9CHLO</name>
<sequence length="170" mass="19909">MSSDKSDRFRLGVTHKAEKVWQYNNNKDLFTGWRKNYVLDNYDAEVDHIVECQVGQNIWDRVFDGRRTTRGRLAPVRDIWNDLDNLNNTPMHINRKKGDGFERWLAGHEHDLRSALRYYDVASNHCIKIVTTFEDTANVLCDSLDQLAVEKSLDLYAEFACVLADWRDRA</sequence>
<protein>
    <submittedName>
        <fullName evidence="1">Uncharacterized protein</fullName>
    </submittedName>
</protein>
<dbReference type="Proteomes" id="UP001165080">
    <property type="component" value="Unassembled WGS sequence"/>
</dbReference>
<dbReference type="EMBL" id="BRXU01000001">
    <property type="protein sequence ID" value="GLC48358.1"/>
    <property type="molecule type" value="Genomic_DNA"/>
</dbReference>
<evidence type="ECO:0000313" key="1">
    <source>
        <dbReference type="EMBL" id="GLC48358.1"/>
    </source>
</evidence>
<keyword evidence="2" id="KW-1185">Reference proteome</keyword>
<evidence type="ECO:0000313" key="2">
    <source>
        <dbReference type="Proteomes" id="UP001165080"/>
    </source>
</evidence>
<proteinExistence type="predicted"/>
<gene>
    <name evidence="1" type="primary">PLEST000906</name>
    <name evidence="1" type="ORF">PLESTB_000087400</name>
</gene>
<organism evidence="1 2">
    <name type="scientific">Pleodorina starrii</name>
    <dbReference type="NCBI Taxonomy" id="330485"/>
    <lineage>
        <taxon>Eukaryota</taxon>
        <taxon>Viridiplantae</taxon>
        <taxon>Chlorophyta</taxon>
        <taxon>core chlorophytes</taxon>
        <taxon>Chlorophyceae</taxon>
        <taxon>CS clade</taxon>
        <taxon>Chlamydomonadales</taxon>
        <taxon>Volvocaceae</taxon>
        <taxon>Pleodorina</taxon>
    </lineage>
</organism>
<reference evidence="1 2" key="1">
    <citation type="journal article" date="2023" name="Commun. Biol.">
        <title>Reorganization of the ancestral sex-determining regions during the evolution of trioecy in Pleodorina starrii.</title>
        <authorList>
            <person name="Takahashi K."/>
            <person name="Suzuki S."/>
            <person name="Kawai-Toyooka H."/>
            <person name="Yamamoto K."/>
            <person name="Hamaji T."/>
            <person name="Ootsuki R."/>
            <person name="Yamaguchi H."/>
            <person name="Kawachi M."/>
            <person name="Higashiyama T."/>
            <person name="Nozaki H."/>
        </authorList>
    </citation>
    <scope>NUCLEOTIDE SEQUENCE [LARGE SCALE GENOMIC DNA]</scope>
    <source>
        <strain evidence="1 2">NIES-4479</strain>
    </source>
</reference>
<dbReference type="AlphaFoldDB" id="A0A9W6EWV5"/>
<accession>A0A9W6EWV5</accession>